<reference evidence="1" key="1">
    <citation type="submission" date="2021-06" db="EMBL/GenBank/DDBJ databases">
        <authorList>
            <person name="Kallberg Y."/>
            <person name="Tangrot J."/>
            <person name="Rosling A."/>
        </authorList>
    </citation>
    <scope>NUCLEOTIDE SEQUENCE</scope>
    <source>
        <strain evidence="1">87-6 pot B 2015</strain>
    </source>
</reference>
<dbReference type="EMBL" id="CAJVPP010002809">
    <property type="protein sequence ID" value="CAG8612431.1"/>
    <property type="molecule type" value="Genomic_DNA"/>
</dbReference>
<organism evidence="1 2">
    <name type="scientific">Funneliformis mosseae</name>
    <name type="common">Endomycorrhizal fungus</name>
    <name type="synonym">Glomus mosseae</name>
    <dbReference type="NCBI Taxonomy" id="27381"/>
    <lineage>
        <taxon>Eukaryota</taxon>
        <taxon>Fungi</taxon>
        <taxon>Fungi incertae sedis</taxon>
        <taxon>Mucoromycota</taxon>
        <taxon>Glomeromycotina</taxon>
        <taxon>Glomeromycetes</taxon>
        <taxon>Glomerales</taxon>
        <taxon>Glomeraceae</taxon>
        <taxon>Funneliformis</taxon>
    </lineage>
</organism>
<accession>A0A9N9GMG7</accession>
<dbReference type="AlphaFoldDB" id="A0A9N9GMG7"/>
<comment type="caution">
    <text evidence="1">The sequence shown here is derived from an EMBL/GenBank/DDBJ whole genome shotgun (WGS) entry which is preliminary data.</text>
</comment>
<dbReference type="Proteomes" id="UP000789375">
    <property type="component" value="Unassembled WGS sequence"/>
</dbReference>
<sequence>MQEQTYDYKDFKLEGILECKQTERTFKVVFHREPVALKAIDLYKKANLL</sequence>
<protein>
    <submittedName>
        <fullName evidence="1">5251_t:CDS:1</fullName>
    </submittedName>
</protein>
<evidence type="ECO:0000313" key="2">
    <source>
        <dbReference type="Proteomes" id="UP000789375"/>
    </source>
</evidence>
<feature type="non-terminal residue" evidence="1">
    <location>
        <position position="49"/>
    </location>
</feature>
<name>A0A9N9GMG7_FUNMO</name>
<keyword evidence="2" id="KW-1185">Reference proteome</keyword>
<proteinExistence type="predicted"/>
<gene>
    <name evidence="1" type="ORF">FMOSSE_LOCUS9537</name>
</gene>
<evidence type="ECO:0000313" key="1">
    <source>
        <dbReference type="EMBL" id="CAG8612431.1"/>
    </source>
</evidence>